<keyword evidence="1" id="KW-0472">Membrane</keyword>
<evidence type="ECO:0000313" key="3">
    <source>
        <dbReference type="Proteomes" id="UP000749559"/>
    </source>
</evidence>
<dbReference type="AlphaFoldDB" id="A0A8S4PWD8"/>
<dbReference type="EMBL" id="CAIIXF020000011">
    <property type="protein sequence ID" value="CAH1798157.1"/>
    <property type="molecule type" value="Genomic_DNA"/>
</dbReference>
<organism evidence="2 3">
    <name type="scientific">Owenia fusiformis</name>
    <name type="common">Polychaete worm</name>
    <dbReference type="NCBI Taxonomy" id="6347"/>
    <lineage>
        <taxon>Eukaryota</taxon>
        <taxon>Metazoa</taxon>
        <taxon>Spiralia</taxon>
        <taxon>Lophotrochozoa</taxon>
        <taxon>Annelida</taxon>
        <taxon>Polychaeta</taxon>
        <taxon>Sedentaria</taxon>
        <taxon>Canalipalpata</taxon>
        <taxon>Sabellida</taxon>
        <taxon>Oweniida</taxon>
        <taxon>Oweniidae</taxon>
        <taxon>Owenia</taxon>
    </lineage>
</organism>
<accession>A0A8S4PWD8</accession>
<comment type="caution">
    <text evidence="2">The sequence shown here is derived from an EMBL/GenBank/DDBJ whole genome shotgun (WGS) entry which is preliminary data.</text>
</comment>
<keyword evidence="1" id="KW-0812">Transmembrane</keyword>
<dbReference type="Proteomes" id="UP000749559">
    <property type="component" value="Unassembled WGS sequence"/>
</dbReference>
<name>A0A8S4PWD8_OWEFU</name>
<sequence length="102" mass="11221">KPLSNLLFGGCTAAVASKNKYRMSTSFWFFFILCCMLLFPPLGHFVLPYVTLPLPLVTLSQLLPLPNPKSLCPNLRHSASLPTPGHSVPIYVTLPLPRVTLS</sequence>
<keyword evidence="3" id="KW-1185">Reference proteome</keyword>
<feature type="non-terminal residue" evidence="2">
    <location>
        <position position="1"/>
    </location>
</feature>
<proteinExistence type="predicted"/>
<reference evidence="2" key="1">
    <citation type="submission" date="2022-03" db="EMBL/GenBank/DDBJ databases">
        <authorList>
            <person name="Martin C."/>
        </authorList>
    </citation>
    <scope>NUCLEOTIDE SEQUENCE</scope>
</reference>
<evidence type="ECO:0000313" key="2">
    <source>
        <dbReference type="EMBL" id="CAH1798157.1"/>
    </source>
</evidence>
<evidence type="ECO:0000256" key="1">
    <source>
        <dbReference type="SAM" id="Phobius"/>
    </source>
</evidence>
<feature type="transmembrane region" description="Helical" evidence="1">
    <location>
        <begin position="27"/>
        <end position="47"/>
    </location>
</feature>
<gene>
    <name evidence="2" type="ORF">OFUS_LOCUS22329</name>
</gene>
<protein>
    <submittedName>
        <fullName evidence="2">Uncharacterized protein</fullName>
    </submittedName>
</protein>
<keyword evidence="1" id="KW-1133">Transmembrane helix</keyword>